<reference evidence="1 2" key="1">
    <citation type="journal article" date="2017" name="Front. Microbiol.">
        <title>Phaeobacter piscinae sp. nov., a species of the Roseobacter group and potential aquaculture probiont.</title>
        <authorList>
            <person name="Sonnenschein E.C."/>
            <person name="Phippen C.B.W."/>
            <person name="Nielsen K.F."/>
            <person name="Mateiu R.V."/>
            <person name="Melchiorsen J."/>
            <person name="Gram L."/>
            <person name="Overmann J."/>
            <person name="Freese H.M."/>
        </authorList>
    </citation>
    <scope>NUCLEOTIDE SEQUENCE [LARGE SCALE GENOMIC DNA]</scope>
    <source>
        <strain evidence="1 2">P88</strain>
    </source>
</reference>
<keyword evidence="1" id="KW-0808">Transferase</keyword>
<dbReference type="Proteomes" id="UP000236447">
    <property type="component" value="Chromosome"/>
</dbReference>
<protein>
    <submittedName>
        <fullName evidence="1">Putative acetyltransferase</fullName>
    </submittedName>
</protein>
<dbReference type="EMBL" id="CP010725">
    <property type="protein sequence ID" value="AUQ99825.1"/>
    <property type="molecule type" value="Genomic_DNA"/>
</dbReference>
<dbReference type="GO" id="GO:0016740">
    <property type="term" value="F:transferase activity"/>
    <property type="evidence" value="ECO:0007669"/>
    <property type="project" value="UniProtKB-KW"/>
</dbReference>
<organism evidence="1 2">
    <name type="scientific">Phaeobacter inhibens</name>
    <dbReference type="NCBI Taxonomy" id="221822"/>
    <lineage>
        <taxon>Bacteria</taxon>
        <taxon>Pseudomonadati</taxon>
        <taxon>Pseudomonadota</taxon>
        <taxon>Alphaproteobacteria</taxon>
        <taxon>Rhodobacterales</taxon>
        <taxon>Roseobacteraceae</taxon>
        <taxon>Phaeobacter</taxon>
    </lineage>
</organism>
<evidence type="ECO:0000313" key="1">
    <source>
        <dbReference type="EMBL" id="AUQ99825.1"/>
    </source>
</evidence>
<dbReference type="AlphaFoldDB" id="A0A2I7KB65"/>
<reference evidence="1 2" key="2">
    <citation type="journal article" date="2017" name="Genome Biol. Evol.">
        <title>Trajectories and Drivers of Genome Evolution in Surface-Associated Marine Phaeobacter.</title>
        <authorList>
            <person name="Freese H.M."/>
            <person name="Sikorski J."/>
            <person name="Bunk B."/>
            <person name="Scheuner C."/>
            <person name="Meier-Kolthoff J.P."/>
            <person name="Sproer C."/>
            <person name="Gram L."/>
            <person name="Overmann J."/>
        </authorList>
    </citation>
    <scope>NUCLEOTIDE SEQUENCE [LARGE SCALE GENOMIC DNA]</scope>
    <source>
        <strain evidence="1 2">P88</strain>
    </source>
</reference>
<evidence type="ECO:0000313" key="2">
    <source>
        <dbReference type="Proteomes" id="UP000236447"/>
    </source>
</evidence>
<proteinExistence type="predicted"/>
<accession>A0A2I7KB65</accession>
<dbReference type="Gene3D" id="3.40.630.30">
    <property type="match status" value="1"/>
</dbReference>
<name>A0A2I7KB65_9RHOB</name>
<sequence>MRQKAIGRIGQSARRPSLMMLRIGAAFGRSLFVLLESEGPPCGPACGASILGKVIGGRFAMVVGPDFSTSVNEEHYEEVDRLLKSAFPTDAEARLVRQLRADGDMLLESRKPWNGKTGGYFALSRMYAPEGWACLAPMAVRPEWQGGRLAERNPNMAVGGPKDEMYRSPWRFGTRMLQELAAIYEIPLERLPANVPKTIVVLGKPSFYGRYGFSWQRAQKLKSPCPLESTLILRCGDDVPEAELVYPRALSDL</sequence>
<gene>
    <name evidence="1" type="ORF">PhaeoP88_02470</name>
</gene>